<gene>
    <name evidence="9" type="ORF">K9U37_08815</name>
</gene>
<keyword evidence="2 5" id="KW-0812">Transmembrane</keyword>
<comment type="caution">
    <text evidence="9">The sequence shown here is derived from an EMBL/GenBank/DDBJ whole genome shotgun (WGS) entry which is preliminary data.</text>
</comment>
<reference evidence="9" key="1">
    <citation type="journal article" date="2022" name="ISME J.">
        <title>Identification of active gaseous-alkane degraders at natural gas seeps.</title>
        <authorList>
            <person name="Farhan Ul Haque M."/>
            <person name="Hernandez M."/>
            <person name="Crombie A.T."/>
            <person name="Murrell J.C."/>
        </authorList>
    </citation>
    <scope>NUCLEOTIDE SEQUENCE</scope>
    <source>
        <strain evidence="9">ANDR5</strain>
    </source>
</reference>
<accession>A0ABS9YV58</accession>
<evidence type="ECO:0000256" key="2">
    <source>
        <dbReference type="ARBA" id="ARBA00022692"/>
    </source>
</evidence>
<dbReference type="Gene3D" id="3.30.559.10">
    <property type="entry name" value="Chloramphenicol acetyltransferase-like domain"/>
    <property type="match status" value="1"/>
</dbReference>
<dbReference type="PANTHER" id="PTHR31310">
    <property type="match status" value="1"/>
</dbReference>
<dbReference type="Pfam" id="PF03007">
    <property type="entry name" value="WS_DGAT_cat"/>
    <property type="match status" value="1"/>
</dbReference>
<protein>
    <submittedName>
        <fullName evidence="9">Phosphatase PAP2 family protein</fullName>
    </submittedName>
</protein>
<dbReference type="InterPro" id="IPR009721">
    <property type="entry name" value="O-acyltransferase_WSD1_C"/>
</dbReference>
<keyword evidence="4 5" id="KW-0472">Membrane</keyword>
<dbReference type="InterPro" id="IPR023213">
    <property type="entry name" value="CAT-like_dom_sf"/>
</dbReference>
<feature type="domain" description="Inositolphosphotransferase Aur1/Ipt1" evidence="8">
    <location>
        <begin position="84"/>
        <end position="264"/>
    </location>
</feature>
<dbReference type="InterPro" id="IPR004255">
    <property type="entry name" value="O-acyltransferase_WSD1_N"/>
</dbReference>
<evidence type="ECO:0000259" key="8">
    <source>
        <dbReference type="Pfam" id="PF14378"/>
    </source>
</evidence>
<evidence type="ECO:0000256" key="5">
    <source>
        <dbReference type="SAM" id="Phobius"/>
    </source>
</evidence>
<feature type="transmembrane region" description="Helical" evidence="5">
    <location>
        <begin position="49"/>
        <end position="69"/>
    </location>
</feature>
<evidence type="ECO:0000256" key="4">
    <source>
        <dbReference type="ARBA" id="ARBA00023136"/>
    </source>
</evidence>
<sequence length="700" mass="74821">MALLDLKGSGKAGAVVLDARRVGYQGTLQRVNSGDVTAERVRLRTRPPLWRELLAGLCVFGVYVLVAALPESGRRAIADRNALTLLAFEQWLHIDVEKALNTWLVAHPILVVVANYEYAYVYVISAFGLVFWLYFRHPNEYPVARDSFIVLNLLAIVCFALFPLTPPRLLPELGYLDTVVVGTTFGSWGSPLISHANELAAMPSLHVAWALWVSAILARGRHAIALQVAAAVHVAVTVVVIAATATHFVADAIPAVPLVWLSVVLAVRLRGPADSEPVPAADAFFLHVETDAAPQHVGGMAVLAPSGPSTPTLDQIRAIVRDEVPNMPRFCQRLSASSTWRRWRWVPVDAAEMDWDWHVSERVVVPDGGVDTVDVASAVLSSVVAELAAAPLPRDRPMWRIVLVREISPRRCGLLLLVHHCVADGMGVVAHALHIVRPRIEVPTGRNPPRGAVRTALATAKGLAQLATDGTAPAKLGVGSPARQFATTVLDLDAVRSLAHDHRATVTEVLLTLVGTAVDQTHPAFAEALGQRLRVAVPVPVMLDEPGSTLSGNVTGAVMIDLPLGGLDPASRLADIRGRSARLRTPTRALASRFVMARLLELLPIPLQRWFARSVYGAPFLQAIVSNMAGPPIPTFISDVTLDRVVPILPLAPGAPLAVGALSWTGELGIGVAVDSGLLNADWLAAGIIQAAEALSVAKA</sequence>
<evidence type="ECO:0000256" key="3">
    <source>
        <dbReference type="ARBA" id="ARBA00022989"/>
    </source>
</evidence>
<feature type="transmembrane region" description="Helical" evidence="5">
    <location>
        <begin position="224"/>
        <end position="246"/>
    </location>
</feature>
<feature type="transmembrane region" description="Helical" evidence="5">
    <location>
        <begin position="147"/>
        <end position="165"/>
    </location>
</feature>
<organism evidence="9 10">
    <name type="scientific">Candidatus Mycolicibacterium alkanivorans</name>
    <dbReference type="NCBI Taxonomy" id="2954114"/>
    <lineage>
        <taxon>Bacteria</taxon>
        <taxon>Bacillati</taxon>
        <taxon>Actinomycetota</taxon>
        <taxon>Actinomycetes</taxon>
        <taxon>Mycobacteriales</taxon>
        <taxon>Mycobacteriaceae</taxon>
        <taxon>Mycolicibacterium</taxon>
    </lineage>
</organism>
<feature type="domain" description="O-acyltransferase WSD1-like N-terminal" evidence="6">
    <location>
        <begin position="281"/>
        <end position="455"/>
    </location>
</feature>
<evidence type="ECO:0000259" key="6">
    <source>
        <dbReference type="Pfam" id="PF03007"/>
    </source>
</evidence>
<feature type="transmembrane region" description="Helical" evidence="5">
    <location>
        <begin position="118"/>
        <end position="135"/>
    </location>
</feature>
<feature type="transmembrane region" description="Helical" evidence="5">
    <location>
        <begin position="199"/>
        <end position="217"/>
    </location>
</feature>
<keyword evidence="10" id="KW-1185">Reference proteome</keyword>
<dbReference type="PANTHER" id="PTHR31310:SF7">
    <property type="entry name" value="PA-PHOSPHATASE RELATED-FAMILY PROTEIN DDB_G0268928"/>
    <property type="match status" value="1"/>
</dbReference>
<proteinExistence type="predicted"/>
<dbReference type="CDD" id="cd03386">
    <property type="entry name" value="PAP2_Aur1_like"/>
    <property type="match status" value="1"/>
</dbReference>
<dbReference type="Pfam" id="PF14378">
    <property type="entry name" value="PAP2_3"/>
    <property type="match status" value="1"/>
</dbReference>
<dbReference type="Proteomes" id="UP001139068">
    <property type="component" value="Unassembled WGS sequence"/>
</dbReference>
<dbReference type="SUPFAM" id="SSF52777">
    <property type="entry name" value="CoA-dependent acyltransferases"/>
    <property type="match status" value="1"/>
</dbReference>
<name>A0ABS9YV58_9MYCO</name>
<comment type="subcellular location">
    <subcellularLocation>
        <location evidence="1">Membrane</location>
        <topology evidence="1">Multi-pass membrane protein</topology>
    </subcellularLocation>
</comment>
<keyword evidence="3 5" id="KW-1133">Transmembrane helix</keyword>
<dbReference type="InterPro" id="IPR026841">
    <property type="entry name" value="Aur1/Ipt1"/>
</dbReference>
<dbReference type="EMBL" id="JAIVFL010000001">
    <property type="protein sequence ID" value="MCI4674993.1"/>
    <property type="molecule type" value="Genomic_DNA"/>
</dbReference>
<evidence type="ECO:0000256" key="1">
    <source>
        <dbReference type="ARBA" id="ARBA00004141"/>
    </source>
</evidence>
<dbReference type="Pfam" id="PF06974">
    <property type="entry name" value="WS_DGAT_C"/>
    <property type="match status" value="1"/>
</dbReference>
<feature type="domain" description="O-acyltransferase WSD1 C-terminal" evidence="7">
    <location>
        <begin position="552"/>
        <end position="689"/>
    </location>
</feature>
<dbReference type="InterPro" id="IPR052185">
    <property type="entry name" value="IPC_Synthase-Related"/>
</dbReference>
<evidence type="ECO:0000313" key="9">
    <source>
        <dbReference type="EMBL" id="MCI4674993.1"/>
    </source>
</evidence>
<dbReference type="RefSeq" id="WP_243071359.1">
    <property type="nucleotide sequence ID" value="NZ_JAIVFL010000001.1"/>
</dbReference>
<evidence type="ECO:0000259" key="7">
    <source>
        <dbReference type="Pfam" id="PF06974"/>
    </source>
</evidence>
<evidence type="ECO:0000313" key="10">
    <source>
        <dbReference type="Proteomes" id="UP001139068"/>
    </source>
</evidence>